<dbReference type="EMBL" id="JAQQWM010000005">
    <property type="protein sequence ID" value="KAK8063941.1"/>
    <property type="molecule type" value="Genomic_DNA"/>
</dbReference>
<sequence length="703" mass="79279">MVINENVFHFAARSLETCLAGSCNPGPGTTAGSDPTKVPLHLIDLQSAVTDIQDPQILNVVHRTQIPNLCAVEWATLSYARGQIAPRRPPEGLIQAINNGVGVGVLLDVIYDDARTRVLVPQYLLEDAVRIVKELGIRYLWIDEVCPLWDPHDGGEWVKSYVNTFQGAKINIQLPDCDDMERRNEEHLRCLVKEDVKWMEEQGNWVFNSIFRGDDPPQTPPTLRTSAAPFLVPFFTDPCELIDRLLSPRKLFCLHDGDAIWACAHHCTHSRYEQTGRLHVDPRECLLNPPKFTPSRLPPRASSSSLPSTRQPQKERGGPPVRSTKQARQAWKGTSKDKSRITGVKKSRHKSPSLLTQVLTRRAFRGDVASGPCSKSPRERKHKPPFSAMIEALSRCRNLRRDEDPFIGFQLLVYIYIHDLVESMPAPYLWDRFLGHIPDELLWYGDVEPSLLPEVETLSGSCTVDYWTCDYKMSWLHSLGPRAFLSSHWSFTGPLTSRCGTTLAKTTPRGRHRLFDLLGKQPRGFEIKCARYNEPIVGVASPEDPDPEADCLFAALREASVTGRPTFLGAGLDEPRNHDLPCTTGSQPCYIYNQRGDLMGRGIVDKPLWFLEERVEIEAGEEQEISENHRRCGRKGLSKPRNRRIVTLAFIGRESLELSALDMLLLLPLPLPWETEPLSCTSATCAEHGRGRAKGWLWRSIMD</sequence>
<organism evidence="3 4">
    <name type="scientific">Apiospora saccharicola</name>
    <dbReference type="NCBI Taxonomy" id="335842"/>
    <lineage>
        <taxon>Eukaryota</taxon>
        <taxon>Fungi</taxon>
        <taxon>Dikarya</taxon>
        <taxon>Ascomycota</taxon>
        <taxon>Pezizomycotina</taxon>
        <taxon>Sordariomycetes</taxon>
        <taxon>Xylariomycetidae</taxon>
        <taxon>Amphisphaeriales</taxon>
        <taxon>Apiosporaceae</taxon>
        <taxon>Apiospora</taxon>
    </lineage>
</organism>
<dbReference type="InterPro" id="IPR010730">
    <property type="entry name" value="HET"/>
</dbReference>
<keyword evidence="4" id="KW-1185">Reference proteome</keyword>
<dbReference type="Pfam" id="PF06985">
    <property type="entry name" value="HET"/>
    <property type="match status" value="1"/>
</dbReference>
<dbReference type="PANTHER" id="PTHR33112">
    <property type="entry name" value="DOMAIN PROTEIN, PUTATIVE-RELATED"/>
    <property type="match status" value="1"/>
</dbReference>
<reference evidence="3 4" key="1">
    <citation type="submission" date="2023-01" db="EMBL/GenBank/DDBJ databases">
        <title>Analysis of 21 Apiospora genomes using comparative genomics revels a genus with tremendous synthesis potential of carbohydrate active enzymes and secondary metabolites.</title>
        <authorList>
            <person name="Sorensen T."/>
        </authorList>
    </citation>
    <scope>NUCLEOTIDE SEQUENCE [LARGE SCALE GENOMIC DNA]</scope>
    <source>
        <strain evidence="3 4">CBS 83171</strain>
    </source>
</reference>
<gene>
    <name evidence="3" type="ORF">PG996_008593</name>
</gene>
<evidence type="ECO:0000256" key="1">
    <source>
        <dbReference type="SAM" id="MobiDB-lite"/>
    </source>
</evidence>
<feature type="compositionally biased region" description="Low complexity" evidence="1">
    <location>
        <begin position="293"/>
        <end position="311"/>
    </location>
</feature>
<proteinExistence type="predicted"/>
<evidence type="ECO:0000313" key="4">
    <source>
        <dbReference type="Proteomes" id="UP001446871"/>
    </source>
</evidence>
<accession>A0ABR1UYD5</accession>
<feature type="region of interest" description="Disordered" evidence="1">
    <location>
        <begin position="289"/>
        <end position="352"/>
    </location>
</feature>
<dbReference type="PANTHER" id="PTHR33112:SF16">
    <property type="entry name" value="HETEROKARYON INCOMPATIBILITY DOMAIN-CONTAINING PROTEIN"/>
    <property type="match status" value="1"/>
</dbReference>
<feature type="domain" description="Heterokaryon incompatibility" evidence="2">
    <location>
        <begin position="75"/>
        <end position="180"/>
    </location>
</feature>
<name>A0ABR1UYD5_9PEZI</name>
<comment type="caution">
    <text evidence="3">The sequence shown here is derived from an EMBL/GenBank/DDBJ whole genome shotgun (WGS) entry which is preliminary data.</text>
</comment>
<evidence type="ECO:0000313" key="3">
    <source>
        <dbReference type="EMBL" id="KAK8063941.1"/>
    </source>
</evidence>
<evidence type="ECO:0000259" key="2">
    <source>
        <dbReference type="Pfam" id="PF06985"/>
    </source>
</evidence>
<dbReference type="Proteomes" id="UP001446871">
    <property type="component" value="Unassembled WGS sequence"/>
</dbReference>
<protein>
    <submittedName>
        <fullName evidence="3">HET-domain-containing protein</fullName>
    </submittedName>
</protein>